<evidence type="ECO:0000256" key="7">
    <source>
        <dbReference type="PROSITE-ProRule" id="PRU00103"/>
    </source>
</evidence>
<dbReference type="PROSITE" id="PS50166">
    <property type="entry name" value="IMPORTIN_B_NT"/>
    <property type="match status" value="1"/>
</dbReference>
<evidence type="ECO:0000313" key="9">
    <source>
        <dbReference type="EMBL" id="MDE50611.1"/>
    </source>
</evidence>
<dbReference type="FunFam" id="1.25.10.10:FF:000027">
    <property type="entry name" value="Importin subunit beta-1"/>
    <property type="match status" value="1"/>
</dbReference>
<dbReference type="GO" id="GO:0005737">
    <property type="term" value="C:cytoplasm"/>
    <property type="evidence" value="ECO:0007669"/>
    <property type="project" value="UniProtKB-SubCell"/>
</dbReference>
<comment type="subcellular location">
    <subcellularLocation>
        <location evidence="1">Cytoplasm</location>
    </subcellularLocation>
</comment>
<proteinExistence type="inferred from homology"/>
<evidence type="ECO:0000256" key="3">
    <source>
        <dbReference type="ARBA" id="ARBA00022448"/>
    </source>
</evidence>
<keyword evidence="4" id="KW-0963">Cytoplasm</keyword>
<dbReference type="InterPro" id="IPR016024">
    <property type="entry name" value="ARM-type_fold"/>
</dbReference>
<feature type="repeat" description="HEAT" evidence="7">
    <location>
        <begin position="411"/>
        <end position="447"/>
    </location>
</feature>
<accession>A0A6G1SK71</accession>
<dbReference type="PANTHER" id="PTHR10527">
    <property type="entry name" value="IMPORTIN BETA"/>
    <property type="match status" value="1"/>
</dbReference>
<dbReference type="InterPro" id="IPR058584">
    <property type="entry name" value="IMB1_TNPO1-like_TPR"/>
</dbReference>
<dbReference type="InterPro" id="IPR001494">
    <property type="entry name" value="Importin-beta_N"/>
</dbReference>
<dbReference type="Pfam" id="PF25574">
    <property type="entry name" value="TPR_IMB1"/>
    <property type="match status" value="1"/>
</dbReference>
<keyword evidence="6" id="KW-0653">Protein transport</keyword>
<dbReference type="Gene3D" id="1.25.10.10">
    <property type="entry name" value="Leucine-rich Repeat Variant"/>
    <property type="match status" value="1"/>
</dbReference>
<feature type="domain" description="Importin N-terminal" evidence="8">
    <location>
        <begin position="22"/>
        <end position="102"/>
    </location>
</feature>
<dbReference type="GO" id="GO:0006606">
    <property type="term" value="P:protein import into nucleus"/>
    <property type="evidence" value="ECO:0007669"/>
    <property type="project" value="InterPro"/>
</dbReference>
<evidence type="ECO:0000256" key="2">
    <source>
        <dbReference type="ARBA" id="ARBA00010907"/>
    </source>
</evidence>
<dbReference type="GO" id="GO:0031267">
    <property type="term" value="F:small GTPase binding"/>
    <property type="evidence" value="ECO:0007669"/>
    <property type="project" value="InterPro"/>
</dbReference>
<reference evidence="9" key="1">
    <citation type="submission" date="2018-10" db="EMBL/GenBank/DDBJ databases">
        <title>Transcriptome assembly of Aceria tosichella (Wheat curl mite) Type 2.</title>
        <authorList>
            <person name="Scully E.D."/>
            <person name="Geib S.M."/>
            <person name="Palmer N.A."/>
            <person name="Gupta A.K."/>
            <person name="Sarath G."/>
            <person name="Tatineni S."/>
        </authorList>
    </citation>
    <scope>NUCLEOTIDE SEQUENCE</scope>
    <source>
        <strain evidence="9">LincolnNE</strain>
    </source>
</reference>
<dbReference type="PROSITE" id="PS50077">
    <property type="entry name" value="HEAT_REPEAT"/>
    <property type="match status" value="1"/>
</dbReference>
<organism evidence="9">
    <name type="scientific">Aceria tosichella</name>
    <name type="common">wheat curl mite</name>
    <dbReference type="NCBI Taxonomy" id="561515"/>
    <lineage>
        <taxon>Eukaryota</taxon>
        <taxon>Metazoa</taxon>
        <taxon>Ecdysozoa</taxon>
        <taxon>Arthropoda</taxon>
        <taxon>Chelicerata</taxon>
        <taxon>Arachnida</taxon>
        <taxon>Acari</taxon>
        <taxon>Acariformes</taxon>
        <taxon>Trombidiformes</taxon>
        <taxon>Prostigmata</taxon>
        <taxon>Eupodina</taxon>
        <taxon>Eriophyoidea</taxon>
        <taxon>Eriophyidae</taxon>
        <taxon>Eriophyinae</taxon>
        <taxon>Aceriini</taxon>
        <taxon>Aceria</taxon>
    </lineage>
</organism>
<dbReference type="Pfam" id="PF03810">
    <property type="entry name" value="IBN_N"/>
    <property type="match status" value="1"/>
</dbReference>
<keyword evidence="5" id="KW-0677">Repeat</keyword>
<dbReference type="EMBL" id="GGYP01005840">
    <property type="protein sequence ID" value="MDE50611.1"/>
    <property type="molecule type" value="Transcribed_RNA"/>
</dbReference>
<evidence type="ECO:0000256" key="1">
    <source>
        <dbReference type="ARBA" id="ARBA00004496"/>
    </source>
</evidence>
<dbReference type="SMART" id="SM00913">
    <property type="entry name" value="IBN_N"/>
    <property type="match status" value="1"/>
</dbReference>
<dbReference type="InterPro" id="IPR040122">
    <property type="entry name" value="Importin_beta"/>
</dbReference>
<protein>
    <submittedName>
        <fullName evidence="9">Importin subunit beta-1</fullName>
    </submittedName>
</protein>
<comment type="similarity">
    <text evidence="2">Belongs to the importin beta family. Importin beta-1 subfamily.</text>
</comment>
<dbReference type="InterPro" id="IPR021133">
    <property type="entry name" value="HEAT_type_2"/>
</dbReference>
<evidence type="ECO:0000259" key="8">
    <source>
        <dbReference type="PROSITE" id="PS50166"/>
    </source>
</evidence>
<gene>
    <name evidence="9" type="primary">Kpnb1_0</name>
    <name evidence="9" type="ORF">g.7613</name>
</gene>
<keyword evidence="3" id="KW-0813">Transport</keyword>
<evidence type="ECO:0000256" key="6">
    <source>
        <dbReference type="ARBA" id="ARBA00022927"/>
    </source>
</evidence>
<dbReference type="SUPFAM" id="SSF48371">
    <property type="entry name" value="ARM repeat"/>
    <property type="match status" value="1"/>
</dbReference>
<dbReference type="InterPro" id="IPR011989">
    <property type="entry name" value="ARM-like"/>
</dbReference>
<evidence type="ECO:0000256" key="5">
    <source>
        <dbReference type="ARBA" id="ARBA00022737"/>
    </source>
</evidence>
<dbReference type="Pfam" id="PF13513">
    <property type="entry name" value="HEAT_EZ"/>
    <property type="match status" value="1"/>
</dbReference>
<sequence length="893" mass="100220">MEDLIRVLERTVSSNQADQNEAVRYIQEFCQKDFIGFIQALSDVLYDQQNQPVVRAAAGLQLKNQLTARDEHLRQQQQERWRALPESTRVHIKDRVFKALGTEIYRPWSAPQCVAYIALIELPEQQWPGLIPALAANVTNITSNQQLKLASLEAIGYICQDIDQACIQASDSNHILNAIVLHGMRDDECEEVKLAATTALLNSLEFTETNFKAELERDHIMRAVCNATQSTCTQICVVALQCLVKIMSLYYQYMDRYMSCALYAITTNAMKSENDDIALQGIEFWSNVCDEEITLAGEAAEAQESGEQPERVSKQYALQALPSLVPILVEMLARQDEHDDTEEWKPCKSAGVCLMLLANCCENAIVGHVLPYIFQNVTSEDWRRRDAAVMTFGSILDGPDQHTLQPIAVQIVPFLINFMQDISVVVRDSAAWAIGKLCDTVPEAVLQLPHDVLDSLVNALANNLRSEPRVASNVCWAINSLVSAAGESVRESLPPDTYPPTFLLSDYLPSIFQNLLNTTERQDSARDQEHNLRSAAYEALMAVIKATPVDCYTLVYPTTFQIILQRIQILNETIQRPECNTPELRAQLHDFLSLLWTTLSACIRRMEKTHLTPDQSDNIMHNLLLTLNNSADSGATQEDVFMTASSLLEVVGKYFSRYMDVFKPYLIVGLTNSAVPQLNITAIGLLSDLARILGEDLLPHCGEFMNALLTKLREDTYDKNAKAQILSIFGDFALAFGQGFEPWISGCLDMLHQASQIQPADRTDYDLVDYCIKLRECAIEGYTGIIQGMKDKDERPNQELSNVLQPRIPVIIQFIEMVASDPDMTDNLLCSCCGLVGDIVENFGTAVQHLVGPENQRIKELLMKGKRSRSEKTQTIATWAHNVVKRLTISRRQ</sequence>
<dbReference type="AlphaFoldDB" id="A0A6G1SK71"/>
<evidence type="ECO:0000256" key="4">
    <source>
        <dbReference type="ARBA" id="ARBA00022490"/>
    </source>
</evidence>
<name>A0A6G1SK71_9ACAR</name>